<comment type="caution">
    <text evidence="2">The sequence shown here is derived from an EMBL/GenBank/DDBJ whole genome shotgun (WGS) entry which is preliminary data.</text>
</comment>
<feature type="transmembrane region" description="Helical" evidence="1">
    <location>
        <begin position="360"/>
        <end position="379"/>
    </location>
</feature>
<keyword evidence="1" id="KW-1133">Transmembrane helix</keyword>
<feature type="transmembrane region" description="Helical" evidence="1">
    <location>
        <begin position="100"/>
        <end position="118"/>
    </location>
</feature>
<sequence length="426" mass="47237">MYSFAVGMIFLLIGILASLFSKDKWHPSAVFPFTWAFGLWGVSASELLGFYPIESESLLLFIAGGIVFSVVSIATSEILRRSNSTSVASGYFYRPINARKMVFFFCVLHVAILPSIYFDLTSLSPDLVQAAYIARQRSVEGDDVLGWAASNYLQVGTMLIPLFVVCYLKKWCSASSLLIISAPWSLLILLASGRSGLLQLLIGVLFIWVIVRGKLSAKLVIWVGGCFLLVLIGGAIATAKVALDSDESAGDFVYAFLEHFAGYAFQGPVLFARYFDGDISLEPLWSPFSSICHMLSFVGLCMPDPQHLAFNRYAPDLEGNVYSMYFSLYPKFGVLGVIAFLSMYSVISTYTYFKAKAGNVYYMMLASFFMSSIVLSLFSDQISSSWWSLIKLTALMALVFFLFTDRKKIRRDRAMINQSAGQTPAT</sequence>
<feature type="transmembrane region" description="Helical" evidence="1">
    <location>
        <begin position="196"/>
        <end position="212"/>
    </location>
</feature>
<dbReference type="GeneID" id="45735297"/>
<protein>
    <submittedName>
        <fullName evidence="2">Oligosaccharide repeat unit polymerase</fullName>
    </submittedName>
</protein>
<dbReference type="NCBIfam" id="TIGR04370">
    <property type="entry name" value="glyco_rpt_poly"/>
    <property type="match status" value="1"/>
</dbReference>
<name>A0A7Y1MI89_9PSED</name>
<feature type="transmembrane region" description="Helical" evidence="1">
    <location>
        <begin position="171"/>
        <end position="190"/>
    </location>
</feature>
<feature type="transmembrane region" description="Helical" evidence="1">
    <location>
        <begin position="219"/>
        <end position="243"/>
    </location>
</feature>
<dbReference type="Proteomes" id="UP000586252">
    <property type="component" value="Unassembled WGS sequence"/>
</dbReference>
<keyword evidence="1" id="KW-0812">Transmembrane</keyword>
<feature type="transmembrane region" description="Helical" evidence="1">
    <location>
        <begin position="385"/>
        <end position="403"/>
    </location>
</feature>
<feature type="transmembrane region" description="Helical" evidence="1">
    <location>
        <begin position="144"/>
        <end position="164"/>
    </location>
</feature>
<organism evidence="2 3">
    <name type="scientific">Pseudomonas lactis</name>
    <dbReference type="NCBI Taxonomy" id="1615674"/>
    <lineage>
        <taxon>Bacteria</taxon>
        <taxon>Pseudomonadati</taxon>
        <taxon>Pseudomonadota</taxon>
        <taxon>Gammaproteobacteria</taxon>
        <taxon>Pseudomonadales</taxon>
        <taxon>Pseudomonadaceae</taxon>
        <taxon>Pseudomonas</taxon>
    </lineage>
</organism>
<reference evidence="2 3" key="1">
    <citation type="journal article" date="2020" name="Front. Microbiol.">
        <title>Genetic Organization of the aprX-lipA2 Operon Affects the Proteolytic Potential of Pseudomonas Species in Milk.</title>
        <authorList>
            <person name="Maier C."/>
            <person name="Huptas C."/>
            <person name="von Neubeck M."/>
            <person name="Scherer S."/>
            <person name="Wenning M."/>
            <person name="Lucking G."/>
        </authorList>
    </citation>
    <scope>NUCLEOTIDE SEQUENCE [LARGE SCALE GENOMIC DNA]</scope>
    <source>
        <strain evidence="2 3">WS 5404</strain>
    </source>
</reference>
<accession>A0A7Y1MI89</accession>
<evidence type="ECO:0000313" key="3">
    <source>
        <dbReference type="Proteomes" id="UP000586252"/>
    </source>
</evidence>
<feature type="transmembrane region" description="Helical" evidence="1">
    <location>
        <begin position="332"/>
        <end position="353"/>
    </location>
</feature>
<evidence type="ECO:0000256" key="1">
    <source>
        <dbReference type="SAM" id="Phobius"/>
    </source>
</evidence>
<dbReference type="AlphaFoldDB" id="A0A7Y1MI89"/>
<evidence type="ECO:0000313" key="2">
    <source>
        <dbReference type="EMBL" id="NNA82225.1"/>
    </source>
</evidence>
<feature type="transmembrane region" description="Helical" evidence="1">
    <location>
        <begin position="58"/>
        <end position="79"/>
    </location>
</feature>
<proteinExistence type="predicted"/>
<gene>
    <name evidence="2" type="ORF">HBO30_26260</name>
</gene>
<dbReference type="RefSeq" id="WP_057711391.1">
    <property type="nucleotide sequence ID" value="NZ_JAAQYI010000015.1"/>
</dbReference>
<keyword evidence="1" id="KW-0472">Membrane</keyword>
<dbReference type="EMBL" id="JAAQYI010000015">
    <property type="protein sequence ID" value="NNA82225.1"/>
    <property type="molecule type" value="Genomic_DNA"/>
</dbReference>